<dbReference type="EMBL" id="CAJOBC010007058">
    <property type="protein sequence ID" value="CAF3919892.1"/>
    <property type="molecule type" value="Genomic_DNA"/>
</dbReference>
<reference evidence="4" key="1">
    <citation type="submission" date="2021-02" db="EMBL/GenBank/DDBJ databases">
        <authorList>
            <person name="Nowell W R."/>
        </authorList>
    </citation>
    <scope>NUCLEOTIDE SEQUENCE</scope>
</reference>
<evidence type="ECO:0000313" key="5">
    <source>
        <dbReference type="EMBL" id="CAF3766882.1"/>
    </source>
</evidence>
<evidence type="ECO:0000313" key="4">
    <source>
        <dbReference type="EMBL" id="CAF1156454.1"/>
    </source>
</evidence>
<sequence length="360" mass="42079">MTSRMCQMEFCKRDAATLCFHCTNEVCKKHFIEHANLIMVEVHSLADQVNILADETSAKSISNITKLPLEDLERWKNESHKMIDEFYTEKQQDIQKIYLQIERKFTDQKIEQEQLIKTLREKIADLVEEGEATLDQIKRLQNLMEDIKRMSTKFDTNIIVVKTKKNWLDKNSCIIQHNLSMVTTADSCEQLLTDNSNNWDATCFDLSNGISYPLMLEKEEEKDVTFAVFEADPQMQSNRTIERLCEPWCCNPASENEIFSSPQQQHAQNGLQQEQQFYQQNNLYPANDLYGLCSNNVNSLSQQSQQWPSSQKSNDRSITQKFKDMLQEEQQKRNNDNKHNENRNPIRSLKSIGLSKPKYK</sequence>
<feature type="compositionally biased region" description="Low complexity" evidence="2">
    <location>
        <begin position="301"/>
        <end position="312"/>
    </location>
</feature>
<dbReference type="AlphaFoldDB" id="A0A814T3A7"/>
<dbReference type="Proteomes" id="UP000682733">
    <property type="component" value="Unassembled WGS sequence"/>
</dbReference>
<organism evidence="4 7">
    <name type="scientific">Didymodactylos carnosus</name>
    <dbReference type="NCBI Taxonomy" id="1234261"/>
    <lineage>
        <taxon>Eukaryota</taxon>
        <taxon>Metazoa</taxon>
        <taxon>Spiralia</taxon>
        <taxon>Gnathifera</taxon>
        <taxon>Rotifera</taxon>
        <taxon>Eurotatoria</taxon>
        <taxon>Bdelloidea</taxon>
        <taxon>Philodinida</taxon>
        <taxon>Philodinidae</taxon>
        <taxon>Didymodactylos</taxon>
    </lineage>
</organism>
<evidence type="ECO:0000256" key="1">
    <source>
        <dbReference type="SAM" id="Coils"/>
    </source>
</evidence>
<name>A0A814T3A7_9BILA</name>
<dbReference type="Proteomes" id="UP000677228">
    <property type="component" value="Unassembled WGS sequence"/>
</dbReference>
<feature type="compositionally biased region" description="Basic and acidic residues" evidence="2">
    <location>
        <begin position="321"/>
        <end position="344"/>
    </location>
</feature>
<feature type="region of interest" description="Disordered" evidence="2">
    <location>
        <begin position="301"/>
        <end position="360"/>
    </location>
</feature>
<dbReference type="EMBL" id="CAJOBA010006226">
    <property type="protein sequence ID" value="CAF3766882.1"/>
    <property type="molecule type" value="Genomic_DNA"/>
</dbReference>
<feature type="coiled-coil region" evidence="1">
    <location>
        <begin position="109"/>
        <end position="143"/>
    </location>
</feature>
<gene>
    <name evidence="4" type="ORF">GPM918_LOCUS21451</name>
    <name evidence="3" type="ORF">OVA965_LOCUS14376</name>
    <name evidence="6" type="ORF">SRO942_LOCUS21448</name>
    <name evidence="5" type="ORF">TMI583_LOCUS14379</name>
</gene>
<dbReference type="Proteomes" id="UP000663829">
    <property type="component" value="Unassembled WGS sequence"/>
</dbReference>
<dbReference type="Proteomes" id="UP000681722">
    <property type="component" value="Unassembled WGS sequence"/>
</dbReference>
<dbReference type="EMBL" id="CAJNOK010006219">
    <property type="protein sequence ID" value="CAF0997211.1"/>
    <property type="molecule type" value="Genomic_DNA"/>
</dbReference>
<dbReference type="OrthoDB" id="10032558at2759"/>
<evidence type="ECO:0000313" key="3">
    <source>
        <dbReference type="EMBL" id="CAF0997211.1"/>
    </source>
</evidence>
<accession>A0A814T3A7</accession>
<keyword evidence="7" id="KW-1185">Reference proteome</keyword>
<evidence type="ECO:0000313" key="7">
    <source>
        <dbReference type="Proteomes" id="UP000663829"/>
    </source>
</evidence>
<protein>
    <submittedName>
        <fullName evidence="4">Uncharacterized protein</fullName>
    </submittedName>
</protein>
<evidence type="ECO:0000256" key="2">
    <source>
        <dbReference type="SAM" id="MobiDB-lite"/>
    </source>
</evidence>
<evidence type="ECO:0000313" key="6">
    <source>
        <dbReference type="EMBL" id="CAF3919892.1"/>
    </source>
</evidence>
<comment type="caution">
    <text evidence="4">The sequence shown here is derived from an EMBL/GenBank/DDBJ whole genome shotgun (WGS) entry which is preliminary data.</text>
</comment>
<keyword evidence="1" id="KW-0175">Coiled coil</keyword>
<proteinExistence type="predicted"/>
<dbReference type="EMBL" id="CAJNOQ010007059">
    <property type="protein sequence ID" value="CAF1156454.1"/>
    <property type="molecule type" value="Genomic_DNA"/>
</dbReference>